<evidence type="ECO:0000313" key="2">
    <source>
        <dbReference type="Proteomes" id="UP000701801"/>
    </source>
</evidence>
<gene>
    <name evidence="1" type="ORF">HYALB_00000093</name>
</gene>
<organism evidence="1 2">
    <name type="scientific">Hymenoscyphus albidus</name>
    <dbReference type="NCBI Taxonomy" id="595503"/>
    <lineage>
        <taxon>Eukaryota</taxon>
        <taxon>Fungi</taxon>
        <taxon>Dikarya</taxon>
        <taxon>Ascomycota</taxon>
        <taxon>Pezizomycotina</taxon>
        <taxon>Leotiomycetes</taxon>
        <taxon>Helotiales</taxon>
        <taxon>Helotiaceae</taxon>
        <taxon>Hymenoscyphus</taxon>
    </lineage>
</organism>
<accession>A0A9N9LHQ6</accession>
<proteinExistence type="predicted"/>
<dbReference type="Proteomes" id="UP000701801">
    <property type="component" value="Unassembled WGS sequence"/>
</dbReference>
<reference evidence="1" key="1">
    <citation type="submission" date="2021-07" db="EMBL/GenBank/DDBJ databases">
        <authorList>
            <person name="Durling M."/>
        </authorList>
    </citation>
    <scope>NUCLEOTIDE SEQUENCE</scope>
</reference>
<dbReference type="AlphaFoldDB" id="A0A9N9LHQ6"/>
<sequence>MASFPMTSIPEQIWTGKKAILTKRMVTQANRPTRVRNIWASIPDPITTIFRPSARQGKHEATRYHLRGPESKADPPGLYPVLATINWERRLGKSV</sequence>
<evidence type="ECO:0000313" key="1">
    <source>
        <dbReference type="EMBL" id="CAG8973330.1"/>
    </source>
</evidence>
<protein>
    <submittedName>
        <fullName evidence="1">Uncharacterized protein</fullName>
    </submittedName>
</protein>
<keyword evidence="2" id="KW-1185">Reference proteome</keyword>
<dbReference type="EMBL" id="CAJVRM010000068">
    <property type="protein sequence ID" value="CAG8973330.1"/>
    <property type="molecule type" value="Genomic_DNA"/>
</dbReference>
<comment type="caution">
    <text evidence="1">The sequence shown here is derived from an EMBL/GenBank/DDBJ whole genome shotgun (WGS) entry which is preliminary data.</text>
</comment>
<name>A0A9N9LHQ6_9HELO</name>